<protein>
    <submittedName>
        <fullName evidence="1">Uncharacterized protein</fullName>
    </submittedName>
</protein>
<evidence type="ECO:0000313" key="1">
    <source>
        <dbReference type="EMBL" id="CAK8688942.1"/>
    </source>
</evidence>
<dbReference type="EMBL" id="CAWYQH010000108">
    <property type="protein sequence ID" value="CAK8688942.1"/>
    <property type="molecule type" value="Genomic_DNA"/>
</dbReference>
<gene>
    <name evidence="1" type="ORF">CVLEPA_LOCUS20943</name>
</gene>
<sequence>MLQKQEILHLSTLRLAGRWYINNLFGYEDIVLSHESVYSKFCKLFKIQSRVRFVNFASSSPYVTSEKTQTLSELCLLETREHGMRFGPCLFHELAEIASSPVQ</sequence>
<proteinExistence type="predicted"/>
<reference evidence="1 2" key="1">
    <citation type="submission" date="2024-02" db="EMBL/GenBank/DDBJ databases">
        <authorList>
            <person name="Daric V."/>
            <person name="Darras S."/>
        </authorList>
    </citation>
    <scope>NUCLEOTIDE SEQUENCE [LARGE SCALE GENOMIC DNA]</scope>
</reference>
<accession>A0ABP0GAW1</accession>
<dbReference type="Proteomes" id="UP001642483">
    <property type="component" value="Unassembled WGS sequence"/>
</dbReference>
<evidence type="ECO:0000313" key="2">
    <source>
        <dbReference type="Proteomes" id="UP001642483"/>
    </source>
</evidence>
<comment type="caution">
    <text evidence="1">The sequence shown here is derived from an EMBL/GenBank/DDBJ whole genome shotgun (WGS) entry which is preliminary data.</text>
</comment>
<keyword evidence="2" id="KW-1185">Reference proteome</keyword>
<organism evidence="1 2">
    <name type="scientific">Clavelina lepadiformis</name>
    <name type="common">Light-bulb sea squirt</name>
    <name type="synonym">Ascidia lepadiformis</name>
    <dbReference type="NCBI Taxonomy" id="159417"/>
    <lineage>
        <taxon>Eukaryota</taxon>
        <taxon>Metazoa</taxon>
        <taxon>Chordata</taxon>
        <taxon>Tunicata</taxon>
        <taxon>Ascidiacea</taxon>
        <taxon>Aplousobranchia</taxon>
        <taxon>Clavelinidae</taxon>
        <taxon>Clavelina</taxon>
    </lineage>
</organism>
<name>A0ABP0GAW1_CLALP</name>